<sequence length="168" mass="18342">MKVGVVSDTHMTRPMKKLPKALTEGLAGVDLILHLGDWVDMEVYDELSALAPVDGIAGNNDGQDIVKRFGERKILTVTGARIGMVHGHQPYTGRGTDGNALRAFAGENLDCILFGHSHQPLMRSEDGILLFNPGSPTDKRREKLYSFGLLDIEEGKIAARHIFYGSKG</sequence>
<dbReference type="HOGENOM" id="CLU_063749_3_2_9"/>
<dbReference type="InterPro" id="IPR000979">
    <property type="entry name" value="Phosphodiesterase_MJ0936/Vps29"/>
</dbReference>
<protein>
    <recommendedName>
        <fullName evidence="2">Phosphoesterase</fullName>
        <ecNumber evidence="2">3.1.4.-</ecNumber>
    </recommendedName>
</protein>
<evidence type="ECO:0000256" key="1">
    <source>
        <dbReference type="ARBA" id="ARBA00008950"/>
    </source>
</evidence>
<feature type="domain" description="Calcineurin-like phosphoesterase" evidence="3">
    <location>
        <begin position="1"/>
        <end position="154"/>
    </location>
</feature>
<dbReference type="NCBIfam" id="TIGR00040">
    <property type="entry name" value="yfcE"/>
    <property type="match status" value="1"/>
</dbReference>
<dbReference type="PATRIC" id="fig|1333534.5.peg.720"/>
<gene>
    <name evidence="4" type="ORF">VK70_03335</name>
</gene>
<evidence type="ECO:0000259" key="3">
    <source>
        <dbReference type="Pfam" id="PF12850"/>
    </source>
</evidence>
<organism evidence="4 5">
    <name type="scientific">Paenibacillus durus ATCC 35681</name>
    <dbReference type="NCBI Taxonomy" id="1333534"/>
    <lineage>
        <taxon>Bacteria</taxon>
        <taxon>Bacillati</taxon>
        <taxon>Bacillota</taxon>
        <taxon>Bacilli</taxon>
        <taxon>Bacillales</taxon>
        <taxon>Paenibacillaceae</taxon>
        <taxon>Paenibacillus</taxon>
    </lineage>
</organism>
<dbReference type="AlphaFoldDB" id="A0A0F7CGR4"/>
<comment type="similarity">
    <text evidence="1 2">Belongs to the metallophosphoesterase superfamily. YfcE family.</text>
</comment>
<evidence type="ECO:0000313" key="4">
    <source>
        <dbReference type="EMBL" id="AKG33736.1"/>
    </source>
</evidence>
<dbReference type="GO" id="GO:0046872">
    <property type="term" value="F:metal ion binding"/>
    <property type="evidence" value="ECO:0007669"/>
    <property type="project" value="UniProtKB-KW"/>
</dbReference>
<reference evidence="4 5" key="1">
    <citation type="submission" date="2015-03" db="EMBL/GenBank/DDBJ databases">
        <authorList>
            <person name="Abdul Halim M."/>
        </authorList>
    </citation>
    <scope>NUCLEOTIDE SEQUENCE [LARGE SCALE GENOMIC DNA]</scope>
    <source>
        <strain evidence="4 5">ATCC 35681</strain>
    </source>
</reference>
<evidence type="ECO:0000313" key="5">
    <source>
        <dbReference type="Proteomes" id="UP000034189"/>
    </source>
</evidence>
<dbReference type="RefSeq" id="WP_025695600.1">
    <property type="nucleotide sequence ID" value="NZ_ASQQ01000340.1"/>
</dbReference>
<dbReference type="Pfam" id="PF12850">
    <property type="entry name" value="Metallophos_2"/>
    <property type="match status" value="1"/>
</dbReference>
<dbReference type="PANTHER" id="PTHR11124">
    <property type="entry name" value="VACUOLAR SORTING PROTEIN VPS29"/>
    <property type="match status" value="1"/>
</dbReference>
<comment type="cofactor">
    <cofactor evidence="2">
        <name>a divalent metal cation</name>
        <dbReference type="ChEBI" id="CHEBI:60240"/>
    </cofactor>
</comment>
<reference evidence="4 5" key="2">
    <citation type="journal article" date="2016" name="Genome Announc.">
        <title>Genome Sequence of a Gram-Positive Diazotroph, Paenibacillus durus Type Strain ATCC 35681.</title>
        <authorList>
            <person name="Halim M.A."/>
            <person name="Rahman A.Y."/>
            <person name="Sim K.S."/>
            <person name="Yam H.C."/>
            <person name="Rahim A.A."/>
            <person name="Ghazali A.H."/>
            <person name="Najimudin N."/>
        </authorList>
    </citation>
    <scope>NUCLEOTIDE SEQUENCE [LARGE SCALE GENOMIC DNA]</scope>
    <source>
        <strain evidence="4 5">ATCC 35681</strain>
    </source>
</reference>
<dbReference type="InterPro" id="IPR029052">
    <property type="entry name" value="Metallo-depent_PP-like"/>
</dbReference>
<name>A0A0F7CGR4_PAEDU</name>
<dbReference type="OrthoDB" id="9800565at2"/>
<dbReference type="Gene3D" id="3.60.21.10">
    <property type="match status" value="1"/>
</dbReference>
<dbReference type="InterPro" id="IPR024654">
    <property type="entry name" value="Calcineurin-like_PHP_lpxH"/>
</dbReference>
<proteinExistence type="inferred from homology"/>
<dbReference type="EC" id="3.1.4.-" evidence="2"/>
<dbReference type="EMBL" id="CP011114">
    <property type="protein sequence ID" value="AKG33736.1"/>
    <property type="molecule type" value="Genomic_DNA"/>
</dbReference>
<dbReference type="GO" id="GO:0016787">
    <property type="term" value="F:hydrolase activity"/>
    <property type="evidence" value="ECO:0007669"/>
    <property type="project" value="UniProtKB-UniRule"/>
</dbReference>
<keyword evidence="2" id="KW-0479">Metal-binding</keyword>
<dbReference type="SUPFAM" id="SSF56300">
    <property type="entry name" value="Metallo-dependent phosphatases"/>
    <property type="match status" value="1"/>
</dbReference>
<dbReference type="Proteomes" id="UP000034189">
    <property type="component" value="Chromosome"/>
</dbReference>
<accession>A0A0F7CGR4</accession>
<evidence type="ECO:0000256" key="2">
    <source>
        <dbReference type="RuleBase" id="RU362039"/>
    </source>
</evidence>